<proteinExistence type="predicted"/>
<comment type="caution">
    <text evidence="2">The sequence shown here is derived from an EMBL/GenBank/DDBJ whole genome shotgun (WGS) entry which is preliminary data.</text>
</comment>
<dbReference type="Proteomes" id="UP001202328">
    <property type="component" value="Unassembled WGS sequence"/>
</dbReference>
<dbReference type="EMBL" id="JAJJMB010001184">
    <property type="protein sequence ID" value="KAI3958016.1"/>
    <property type="molecule type" value="Genomic_DNA"/>
</dbReference>
<dbReference type="AlphaFoldDB" id="A0AAD4TII7"/>
<name>A0AAD4TII7_9MAGN</name>
<keyword evidence="3" id="KW-1185">Reference proteome</keyword>
<accession>A0AAD4TII7</accession>
<organism evidence="2 3">
    <name type="scientific">Papaver atlanticum</name>
    <dbReference type="NCBI Taxonomy" id="357466"/>
    <lineage>
        <taxon>Eukaryota</taxon>
        <taxon>Viridiplantae</taxon>
        <taxon>Streptophyta</taxon>
        <taxon>Embryophyta</taxon>
        <taxon>Tracheophyta</taxon>
        <taxon>Spermatophyta</taxon>
        <taxon>Magnoliopsida</taxon>
        <taxon>Ranunculales</taxon>
        <taxon>Papaveraceae</taxon>
        <taxon>Papaveroideae</taxon>
        <taxon>Papaver</taxon>
    </lineage>
</organism>
<evidence type="ECO:0000256" key="1">
    <source>
        <dbReference type="SAM" id="MobiDB-lite"/>
    </source>
</evidence>
<sequence>MRTMLIPEERPEKKSKKRGSGSVTSNLALGKFLTRKEALKLFVTTLVTKTFALGSSSLL</sequence>
<feature type="non-terminal residue" evidence="2">
    <location>
        <position position="1"/>
    </location>
</feature>
<evidence type="ECO:0000313" key="3">
    <source>
        <dbReference type="Proteomes" id="UP001202328"/>
    </source>
</evidence>
<reference evidence="2" key="1">
    <citation type="submission" date="2022-04" db="EMBL/GenBank/DDBJ databases">
        <title>A functionally conserved STORR gene fusion in Papaver species that diverged 16.8 million years ago.</title>
        <authorList>
            <person name="Catania T."/>
        </authorList>
    </citation>
    <scope>NUCLEOTIDE SEQUENCE</scope>
    <source>
        <strain evidence="2">S-188037</strain>
    </source>
</reference>
<evidence type="ECO:0000313" key="2">
    <source>
        <dbReference type="EMBL" id="KAI3958016.1"/>
    </source>
</evidence>
<gene>
    <name evidence="2" type="ORF">MKW98_020658</name>
</gene>
<feature type="region of interest" description="Disordered" evidence="1">
    <location>
        <begin position="1"/>
        <end position="23"/>
    </location>
</feature>
<protein>
    <submittedName>
        <fullName evidence="2">Uncharacterized protein</fullName>
    </submittedName>
</protein>